<evidence type="ECO:0000256" key="3">
    <source>
        <dbReference type="SAM" id="Phobius"/>
    </source>
</evidence>
<organism evidence="4 5">
    <name type="scientific">Aquimarina litoralis</name>
    <dbReference type="NCBI Taxonomy" id="584605"/>
    <lineage>
        <taxon>Bacteria</taxon>
        <taxon>Pseudomonadati</taxon>
        <taxon>Bacteroidota</taxon>
        <taxon>Flavobacteriia</taxon>
        <taxon>Flavobacteriales</taxon>
        <taxon>Flavobacteriaceae</taxon>
        <taxon>Aquimarina</taxon>
    </lineage>
</organism>
<keyword evidence="3" id="KW-1133">Transmembrane helix</keyword>
<keyword evidence="2" id="KW-0802">TPR repeat</keyword>
<evidence type="ECO:0000256" key="1">
    <source>
        <dbReference type="ARBA" id="ARBA00022737"/>
    </source>
</evidence>
<evidence type="ECO:0000313" key="5">
    <source>
        <dbReference type="Proteomes" id="UP001501758"/>
    </source>
</evidence>
<reference evidence="4 5" key="1">
    <citation type="journal article" date="2019" name="Int. J. Syst. Evol. Microbiol.">
        <title>The Global Catalogue of Microorganisms (GCM) 10K type strain sequencing project: providing services to taxonomists for standard genome sequencing and annotation.</title>
        <authorList>
            <consortium name="The Broad Institute Genomics Platform"/>
            <consortium name="The Broad Institute Genome Sequencing Center for Infectious Disease"/>
            <person name="Wu L."/>
            <person name="Ma J."/>
        </authorList>
    </citation>
    <scope>NUCLEOTIDE SEQUENCE [LARGE SCALE GENOMIC DNA]</scope>
    <source>
        <strain evidence="4 5">JCM 15974</strain>
    </source>
</reference>
<feature type="transmembrane region" description="Helical" evidence="3">
    <location>
        <begin position="21"/>
        <end position="39"/>
    </location>
</feature>
<protein>
    <recommendedName>
        <fullName evidence="6">Tetratricopeptide repeat protein</fullName>
    </recommendedName>
</protein>
<dbReference type="InterPro" id="IPR011990">
    <property type="entry name" value="TPR-like_helical_dom_sf"/>
</dbReference>
<dbReference type="SUPFAM" id="SSF48452">
    <property type="entry name" value="TPR-like"/>
    <property type="match status" value="2"/>
</dbReference>
<dbReference type="RefSeq" id="WP_343913043.1">
    <property type="nucleotide sequence ID" value="NZ_BAAAGE010000003.1"/>
</dbReference>
<comment type="caution">
    <text evidence="4">The sequence shown here is derived from an EMBL/GenBank/DDBJ whole genome shotgun (WGS) entry which is preliminary data.</text>
</comment>
<keyword evidence="3" id="KW-0472">Membrane</keyword>
<dbReference type="Gene3D" id="1.25.40.10">
    <property type="entry name" value="Tetratricopeptide repeat domain"/>
    <property type="match status" value="3"/>
</dbReference>
<evidence type="ECO:0000313" key="4">
    <source>
        <dbReference type="EMBL" id="GAA0724623.1"/>
    </source>
</evidence>
<keyword evidence="5" id="KW-1185">Reference proteome</keyword>
<keyword evidence="3" id="KW-0812">Transmembrane</keyword>
<name>A0ABN1IZI8_9FLAO</name>
<feature type="transmembrane region" description="Helical" evidence="3">
    <location>
        <begin position="88"/>
        <end position="105"/>
    </location>
</feature>
<feature type="transmembrane region" description="Helical" evidence="3">
    <location>
        <begin position="54"/>
        <end position="76"/>
    </location>
</feature>
<evidence type="ECO:0000256" key="2">
    <source>
        <dbReference type="ARBA" id="ARBA00022803"/>
    </source>
</evidence>
<dbReference type="InterPro" id="IPR051012">
    <property type="entry name" value="CellSynth/LPSAsmb/PSIAsmb"/>
</dbReference>
<evidence type="ECO:0008006" key="6">
    <source>
        <dbReference type="Google" id="ProtNLM"/>
    </source>
</evidence>
<keyword evidence="1" id="KW-0677">Repeat</keyword>
<dbReference type="PANTHER" id="PTHR45586">
    <property type="entry name" value="TPR REPEAT-CONTAINING PROTEIN PA4667"/>
    <property type="match status" value="1"/>
</dbReference>
<dbReference type="EMBL" id="BAAAGE010000003">
    <property type="protein sequence ID" value="GAA0724623.1"/>
    <property type="molecule type" value="Genomic_DNA"/>
</dbReference>
<sequence length="768" mass="88640">METETKKSWTKKLWDRKVPQYLGTYFALGFGLLQFLEFITKRYELSEFWVDKYLLVWLALIPAIILIAYFSSHLTPSLRSKSLKWPKFLIIGNIGIAVLLGALLFNGEAIAQSEVIELTDEKGQKITAVIPKLNTVKTVACFQFENSTGDTTLDWWSVAFANLLEFNLDQRPEFYSYSPYSLYSFYDGAGLNSFEIPNVGIQRKIAQKSRNDYFIRVSYDKEGDTFVLKGNLYETKTGNSILSINAKNEDPYATIDAVKEQIFENIPNPLTIEGNEVNLPASALLTSNQEALKQHTLSRIAFYQNPSGLQKVVQLAKKAIELDPTCSYCQYYVGDPLYGLGKREEALIYIKNAIKYGASLPKRMQFAAKGVLYSITDNTDAYLKLQEVHRKMYPYDFGPYNQLLPLYKSKYGIDKAKELVQEAIDNGNLEKGLLTMYNLQLENEEFEDAKVTLDRLSTEFPEREQDKVKYTTIYERQGELDKARELLLEQETLDPLSTDIQRRLAYLDYRDLQQEKAFDRLNQGIDQATTLTDSLQFMSLRMHFLRMSGQIQKAFNEIETIEKLSLKRAPINQVIISTFTAKVDMYQSIGQSAKAHELLEEIRKYSPEKVNYYECMAASGAIIKDYDPYLEFEKISLCNKQYQFFGKGYDMYFKLIIAYHAKDYETCTKILQEDDGRVINLFFEKTFLVNVYIKTNQLDKAKALLQKMIDQKDDDAIYYYQMALVLEKEDPNAAKKYLDTALQYWSKADENYIPFRKAKSLEATLSSL</sequence>
<accession>A0ABN1IZI8</accession>
<proteinExistence type="predicted"/>
<dbReference type="Proteomes" id="UP001501758">
    <property type="component" value="Unassembled WGS sequence"/>
</dbReference>
<gene>
    <name evidence="4" type="ORF">GCM10009430_29200</name>
</gene>
<dbReference type="PANTHER" id="PTHR45586:SF1">
    <property type="entry name" value="LIPOPOLYSACCHARIDE ASSEMBLY PROTEIN B"/>
    <property type="match status" value="1"/>
</dbReference>